<proteinExistence type="predicted"/>
<protein>
    <submittedName>
        <fullName evidence="1">Uncharacterized protein</fullName>
    </submittedName>
</protein>
<comment type="caution">
    <text evidence="1">The sequence shown here is derived from an EMBL/GenBank/DDBJ whole genome shotgun (WGS) entry which is preliminary data.</text>
</comment>
<dbReference type="EMBL" id="DTCX01000336">
    <property type="protein sequence ID" value="HGL50142.1"/>
    <property type="molecule type" value="Genomic_DNA"/>
</dbReference>
<accession>A0A7V4A1M9</accession>
<sequence length="146" mass="16296">MTRENMGYEAVYLEALEVRPERLEDVRRILKLREENHRLSREAFADLLKRELPHLAEAFTPEGVGAFLNAPGAYLDGDGYLHLGSVYNGGTEEEALLLAHFLPKGEVIALSQEYEPLYGYLVLGEGAVKPLRAALLDDEGRAVWIG</sequence>
<organism evidence="1">
    <name type="scientific">Thermus tengchongensis</name>
    <dbReference type="NCBI Taxonomy" id="1214928"/>
    <lineage>
        <taxon>Bacteria</taxon>
        <taxon>Thermotogati</taxon>
        <taxon>Deinococcota</taxon>
        <taxon>Deinococci</taxon>
        <taxon>Thermales</taxon>
        <taxon>Thermaceae</taxon>
        <taxon>Thermus</taxon>
    </lineage>
</organism>
<gene>
    <name evidence="1" type="ORF">ENU54_06055</name>
</gene>
<reference evidence="1" key="1">
    <citation type="journal article" date="2020" name="mSystems">
        <title>Genome- and Community-Level Interaction Insights into Carbon Utilization and Element Cycling Functions of Hydrothermarchaeota in Hydrothermal Sediment.</title>
        <authorList>
            <person name="Zhou Z."/>
            <person name="Liu Y."/>
            <person name="Xu W."/>
            <person name="Pan J."/>
            <person name="Luo Z.H."/>
            <person name="Li M."/>
        </authorList>
    </citation>
    <scope>NUCLEOTIDE SEQUENCE [LARGE SCALE GENOMIC DNA]</scope>
    <source>
        <strain evidence="1">SpSt-679</strain>
    </source>
</reference>
<name>A0A7V4A1M9_9DEIN</name>
<evidence type="ECO:0000313" key="1">
    <source>
        <dbReference type="EMBL" id="HGL50142.1"/>
    </source>
</evidence>
<dbReference type="AlphaFoldDB" id="A0A7V4A1M9"/>